<dbReference type="EMBL" id="BTGD01000011">
    <property type="protein sequence ID" value="GMM57201.1"/>
    <property type="molecule type" value="Genomic_DNA"/>
</dbReference>
<evidence type="ECO:0000313" key="4">
    <source>
        <dbReference type="Proteomes" id="UP001377567"/>
    </source>
</evidence>
<evidence type="ECO:0008006" key="5">
    <source>
        <dbReference type="Google" id="ProtNLM"/>
    </source>
</evidence>
<protein>
    <recommendedName>
        <fullName evidence="5">BAR domain-containing protein</fullName>
    </recommendedName>
</protein>
<reference evidence="3 4" key="1">
    <citation type="journal article" date="2023" name="Elife">
        <title>Identification of key yeast species and microbe-microbe interactions impacting larval growth of Drosophila in the wild.</title>
        <authorList>
            <person name="Mure A."/>
            <person name="Sugiura Y."/>
            <person name="Maeda R."/>
            <person name="Honda K."/>
            <person name="Sakurai N."/>
            <person name="Takahashi Y."/>
            <person name="Watada M."/>
            <person name="Katoh T."/>
            <person name="Gotoh A."/>
            <person name="Gotoh Y."/>
            <person name="Taniguchi I."/>
            <person name="Nakamura K."/>
            <person name="Hayashi T."/>
            <person name="Katayama T."/>
            <person name="Uemura T."/>
            <person name="Hattori Y."/>
        </authorList>
    </citation>
    <scope>NUCLEOTIDE SEQUENCE [LARGE SCALE GENOMIC DNA]</scope>
    <source>
        <strain evidence="3 4">KH-74</strain>
    </source>
</reference>
<dbReference type="AlphaFoldDB" id="A0AAV5S1B2"/>
<accession>A0AAV5S1B2</accession>
<proteinExistence type="predicted"/>
<gene>
    <name evidence="3" type="ORF">DAKH74_038170</name>
</gene>
<keyword evidence="4" id="KW-1185">Reference proteome</keyword>
<feature type="region of interest" description="Disordered" evidence="2">
    <location>
        <begin position="375"/>
        <end position="394"/>
    </location>
</feature>
<evidence type="ECO:0000256" key="1">
    <source>
        <dbReference type="SAM" id="Coils"/>
    </source>
</evidence>
<sequence>MSSSNQPSSKFSHFTDYLSKASSFTKRGFKHRVETTLEEHSSSIQAIQNLMDKFTRKCDKISRTVDNFKEDEDVATVHHVNGCLAKMKEAIKADYRKFGHQLFDRLSLRVDDLFETMTFMESSVKSNSSRQKATSAEVDKLNLRVTVMAQRMELMAEKMDAMSADYQNQQAEFKKLVGEYARQSVDYQNLQGEYQTLEEKFKRQAKFTESLIPEGTVGHVFTLNTYGPTAKEVVISAGGNFDTRTLYIPKTRRGTTAKSNVTISDKDEKQVSIAAPARILPPLSGGVAIEELRIGESVLPNTASSDGSSVASVIITSLNHETGNVIGEVSSAATNTPDHPVLLVPPADTKSPDSPVLKFLPEKRFCSIRSLFATGPSSGDNSEEGASCRSQGSPMPNVSYVSNDRVAISYGWLEISSKVIQDGCNPSVINMVVEPKYKYALERSPLDEI</sequence>
<feature type="coiled-coil region" evidence="1">
    <location>
        <begin position="152"/>
        <end position="200"/>
    </location>
</feature>
<dbReference type="Proteomes" id="UP001377567">
    <property type="component" value="Unassembled WGS sequence"/>
</dbReference>
<name>A0AAV5S1B2_MAUHU</name>
<evidence type="ECO:0000313" key="3">
    <source>
        <dbReference type="EMBL" id="GMM57201.1"/>
    </source>
</evidence>
<organism evidence="3 4">
    <name type="scientific">Maudiozyma humilis</name>
    <name type="common">Sour dough yeast</name>
    <name type="synonym">Kazachstania humilis</name>
    <dbReference type="NCBI Taxonomy" id="51915"/>
    <lineage>
        <taxon>Eukaryota</taxon>
        <taxon>Fungi</taxon>
        <taxon>Dikarya</taxon>
        <taxon>Ascomycota</taxon>
        <taxon>Saccharomycotina</taxon>
        <taxon>Saccharomycetes</taxon>
        <taxon>Saccharomycetales</taxon>
        <taxon>Saccharomycetaceae</taxon>
        <taxon>Maudiozyma</taxon>
    </lineage>
</organism>
<keyword evidence="1" id="KW-0175">Coiled coil</keyword>
<comment type="caution">
    <text evidence="3">The sequence shown here is derived from an EMBL/GenBank/DDBJ whole genome shotgun (WGS) entry which is preliminary data.</text>
</comment>
<evidence type="ECO:0000256" key="2">
    <source>
        <dbReference type="SAM" id="MobiDB-lite"/>
    </source>
</evidence>